<keyword evidence="3" id="KW-1185">Reference proteome</keyword>
<dbReference type="PATRIC" id="fig|186479.3.peg.233"/>
<feature type="chain" id="PRO_5006156116" evidence="1">
    <location>
        <begin position="24"/>
        <end position="321"/>
    </location>
</feature>
<feature type="signal peptide" evidence="1">
    <location>
        <begin position="1"/>
        <end position="23"/>
    </location>
</feature>
<evidence type="ECO:0000313" key="2">
    <source>
        <dbReference type="EMBL" id="KPV51154.1"/>
    </source>
</evidence>
<accession>A0A0P9D7B6</accession>
<protein>
    <submittedName>
        <fullName evidence="2">Uncharacterized protein</fullName>
    </submittedName>
</protein>
<gene>
    <name evidence="2" type="ORF">SE17_22820</name>
</gene>
<dbReference type="Proteomes" id="UP000050509">
    <property type="component" value="Unassembled WGS sequence"/>
</dbReference>
<organism evidence="2 3">
    <name type="scientific">Kouleothrix aurantiaca</name>
    <dbReference type="NCBI Taxonomy" id="186479"/>
    <lineage>
        <taxon>Bacteria</taxon>
        <taxon>Bacillati</taxon>
        <taxon>Chloroflexota</taxon>
        <taxon>Chloroflexia</taxon>
        <taxon>Chloroflexales</taxon>
        <taxon>Roseiflexineae</taxon>
        <taxon>Roseiflexaceae</taxon>
        <taxon>Kouleothrix</taxon>
    </lineage>
</organism>
<evidence type="ECO:0000313" key="3">
    <source>
        <dbReference type="Proteomes" id="UP000050509"/>
    </source>
</evidence>
<reference evidence="2 3" key="1">
    <citation type="submission" date="2015-09" db="EMBL/GenBank/DDBJ databases">
        <title>Draft genome sequence of Kouleothrix aurantiaca JCM 19913.</title>
        <authorList>
            <person name="Hemp J."/>
        </authorList>
    </citation>
    <scope>NUCLEOTIDE SEQUENCE [LARGE SCALE GENOMIC DNA]</scope>
    <source>
        <strain evidence="2 3">COM-B</strain>
    </source>
</reference>
<dbReference type="EMBL" id="LJCR01001043">
    <property type="protein sequence ID" value="KPV51154.1"/>
    <property type="molecule type" value="Genomic_DNA"/>
</dbReference>
<dbReference type="AlphaFoldDB" id="A0A0P9D7B6"/>
<sequence>MRRLATGIILGVLLLAFAAPAFANSQAAGDTLTSHGPIRGIVHSRGQASPKNAGAGNLSYHGGPVMHTNKTFAIYWVPSGYSVSANYQSVITKYFRDVAASSGSTSNVYYSTTQYYDNTSGNILHSSTFGGAYLDTSAFPASGCSDSVSQTTVCLSDAQLQAEVNRVASLNNWPRGSTSMFFMFTAKNVGSCYDSANCSFSQYCAYHSDFGTGANLTIYANQPYASTVASACDTGQRPNNDDADATINVTSHEHAEAITDYNGDAWYDAAGYENGDKCAWTFGTALGGTSGHLYNQVLGTGRYYLQREWSNSTRKCVLTGK</sequence>
<keyword evidence="1" id="KW-0732">Signal</keyword>
<proteinExistence type="predicted"/>
<comment type="caution">
    <text evidence="2">The sequence shown here is derived from an EMBL/GenBank/DDBJ whole genome shotgun (WGS) entry which is preliminary data.</text>
</comment>
<evidence type="ECO:0000256" key="1">
    <source>
        <dbReference type="SAM" id="SignalP"/>
    </source>
</evidence>
<name>A0A0P9D7B6_9CHLR</name>